<protein>
    <submittedName>
        <fullName evidence="3">LOC495931 protein-like protein</fullName>
    </submittedName>
</protein>
<dbReference type="PANTHER" id="PTHR14119:SF3">
    <property type="entry name" value="ISOCHORISMATASE DOMAIN-CONTAINING PROTEIN 2"/>
    <property type="match status" value="1"/>
</dbReference>
<dbReference type="InterPro" id="IPR000868">
    <property type="entry name" value="Isochorismatase-like_dom"/>
</dbReference>
<dbReference type="Gene3D" id="3.40.50.850">
    <property type="entry name" value="Isochorismatase-like"/>
    <property type="match status" value="1"/>
</dbReference>
<evidence type="ECO:0000313" key="8">
    <source>
        <dbReference type="Proteomes" id="UP000310708"/>
    </source>
</evidence>
<dbReference type="SUPFAM" id="SSF52499">
    <property type="entry name" value="Isochorismatase-like hydrolases"/>
    <property type="match status" value="1"/>
</dbReference>
<comment type="similarity">
    <text evidence="1">Belongs to the isochorismatase family.</text>
</comment>
<dbReference type="Pfam" id="PF00857">
    <property type="entry name" value="Isochorismatase"/>
    <property type="match status" value="1"/>
</dbReference>
<sequence length="198" mass="22021">MSLNQKHTALFVCDVQAIFSKVIKNFDAVMDITNKMVQFSKILNLPVLISEQNPSSLGNTAPEINFNESRLLTEKPIPKTRFSMVNDDVLFALKTSGIRTVLLVGIETHICILQTSLELLENGYEVQIILDGVSSSHSGHKKTAIEQIKQAGGKITTSETVLFQLMSDSSDERFKSFLKLNKEYATKSVNALDKLTKL</sequence>
<evidence type="ECO:0000256" key="1">
    <source>
        <dbReference type="ARBA" id="ARBA00006336"/>
    </source>
</evidence>
<dbReference type="PANTHER" id="PTHR14119">
    <property type="entry name" value="HYDROLASE"/>
    <property type="match status" value="1"/>
</dbReference>
<evidence type="ECO:0000313" key="4">
    <source>
        <dbReference type="EMBL" id="TIC64456.1"/>
    </source>
</evidence>
<evidence type="ECO:0000259" key="2">
    <source>
        <dbReference type="Pfam" id="PF00857"/>
    </source>
</evidence>
<dbReference type="EMBL" id="SPRX01000033">
    <property type="protein sequence ID" value="TIC64456.1"/>
    <property type="molecule type" value="Genomic_DNA"/>
</dbReference>
<evidence type="ECO:0000313" key="6">
    <source>
        <dbReference type="Proteomes" id="UP000305362"/>
    </source>
</evidence>
<evidence type="ECO:0000313" key="3">
    <source>
        <dbReference type="EMBL" id="TIB99461.1"/>
    </source>
</evidence>
<feature type="domain" description="Isochorismatase-like" evidence="2">
    <location>
        <begin position="8"/>
        <end position="159"/>
    </location>
</feature>
<comment type="caution">
    <text evidence="3">The sequence shown here is derived from an EMBL/GenBank/DDBJ whole genome shotgun (WGS) entry which is preliminary data.</text>
</comment>
<gene>
    <name evidence="4" type="ORF">E3Q01_02733</name>
    <name evidence="5" type="ORF">E3Q03_01029</name>
    <name evidence="3" type="ORF">E3Q17_02619</name>
</gene>
<organism evidence="3 7">
    <name type="scientific">Wallemia mellicola</name>
    <dbReference type="NCBI Taxonomy" id="1708541"/>
    <lineage>
        <taxon>Eukaryota</taxon>
        <taxon>Fungi</taxon>
        <taxon>Dikarya</taxon>
        <taxon>Basidiomycota</taxon>
        <taxon>Wallemiomycotina</taxon>
        <taxon>Wallemiomycetes</taxon>
        <taxon>Wallemiales</taxon>
        <taxon>Wallemiaceae</taxon>
        <taxon>Wallemia</taxon>
    </lineage>
</organism>
<evidence type="ECO:0000313" key="7">
    <source>
        <dbReference type="Proteomes" id="UP000307169"/>
    </source>
</evidence>
<dbReference type="Proteomes" id="UP000310708">
    <property type="component" value="Unassembled WGS sequence"/>
</dbReference>
<proteinExistence type="inferred from homology"/>
<dbReference type="OrthoDB" id="269496at2759"/>
<dbReference type="EMBL" id="SPRV01000007">
    <property type="protein sequence ID" value="TIC70436.1"/>
    <property type="molecule type" value="Genomic_DNA"/>
</dbReference>
<evidence type="ECO:0000313" key="5">
    <source>
        <dbReference type="EMBL" id="TIC70436.1"/>
    </source>
</evidence>
<name>A0A4T0LMX8_9BASI</name>
<dbReference type="InterPro" id="IPR050993">
    <property type="entry name" value="Isochorismatase_domain"/>
</dbReference>
<dbReference type="Proteomes" id="UP000305362">
    <property type="component" value="Unassembled WGS sequence"/>
</dbReference>
<dbReference type="Proteomes" id="UP000307169">
    <property type="component" value="Unassembled WGS sequence"/>
</dbReference>
<reference evidence="6 7" key="1">
    <citation type="submission" date="2019-03" db="EMBL/GenBank/DDBJ databases">
        <title>Sequencing 25 genomes of Wallemia mellicola.</title>
        <authorList>
            <person name="Gostincar C."/>
        </authorList>
    </citation>
    <scope>NUCLEOTIDE SEQUENCE [LARGE SCALE GENOMIC DNA]</scope>
    <source>
        <strain evidence="3 7">EXF-1262</strain>
        <strain evidence="5 6">EXF-1277</strain>
        <strain evidence="4 8">EXF-757</strain>
    </source>
</reference>
<accession>A0A4T0LMX8</accession>
<dbReference type="EMBL" id="SPRH01000030">
    <property type="protein sequence ID" value="TIB99461.1"/>
    <property type="molecule type" value="Genomic_DNA"/>
</dbReference>
<dbReference type="AlphaFoldDB" id="A0A4T0LMX8"/>
<dbReference type="InterPro" id="IPR036380">
    <property type="entry name" value="Isochorismatase-like_sf"/>
</dbReference>